<dbReference type="OrthoDB" id="10248542at2759"/>
<evidence type="ECO:0000313" key="5">
    <source>
        <dbReference type="EMBL" id="OZJ04295.1"/>
    </source>
</evidence>
<dbReference type="GO" id="GO:0051603">
    <property type="term" value="P:proteolysis involved in protein catabolic process"/>
    <property type="evidence" value="ECO:0007669"/>
    <property type="project" value="InterPro"/>
</dbReference>
<dbReference type="CDD" id="cd03760">
    <property type="entry name" value="proteasome_beta_type_4"/>
    <property type="match status" value="1"/>
</dbReference>
<evidence type="ECO:0000256" key="4">
    <source>
        <dbReference type="PIRNR" id="PIRNR001213"/>
    </source>
</evidence>
<dbReference type="AlphaFoldDB" id="A0A261Y104"/>
<dbReference type="SUPFAM" id="SSF56235">
    <property type="entry name" value="N-terminal nucleophile aminohydrolases (Ntn hydrolases)"/>
    <property type="match status" value="1"/>
</dbReference>
<dbReference type="GO" id="GO:0005634">
    <property type="term" value="C:nucleus"/>
    <property type="evidence" value="ECO:0007669"/>
    <property type="project" value="UniProtKB-SubCell"/>
</dbReference>
<dbReference type="InterPro" id="IPR016050">
    <property type="entry name" value="Proteasome_bsu_CS"/>
</dbReference>
<dbReference type="InterPro" id="IPR023333">
    <property type="entry name" value="Proteasome_suB-type"/>
</dbReference>
<dbReference type="PANTHER" id="PTHR32194:SF6">
    <property type="entry name" value="PROTEASOME SUBUNIT BETA"/>
    <property type="match status" value="1"/>
</dbReference>
<name>A0A261Y104_9FUNG</name>
<proteinExistence type="inferred from homology"/>
<keyword evidence="3 4" id="KW-0539">Nucleus</keyword>
<organism evidence="5 6">
    <name type="scientific">Bifiguratus adelaidae</name>
    <dbReference type="NCBI Taxonomy" id="1938954"/>
    <lineage>
        <taxon>Eukaryota</taxon>
        <taxon>Fungi</taxon>
        <taxon>Fungi incertae sedis</taxon>
        <taxon>Mucoromycota</taxon>
        <taxon>Mucoromycotina</taxon>
        <taxon>Endogonomycetes</taxon>
        <taxon>Endogonales</taxon>
        <taxon>Endogonales incertae sedis</taxon>
        <taxon>Bifiguratus</taxon>
    </lineage>
</organism>
<dbReference type="PROSITE" id="PS00854">
    <property type="entry name" value="PROTEASOME_BETA_1"/>
    <property type="match status" value="1"/>
</dbReference>
<evidence type="ECO:0000256" key="2">
    <source>
        <dbReference type="ARBA" id="ARBA00022942"/>
    </source>
</evidence>
<evidence type="ECO:0000256" key="1">
    <source>
        <dbReference type="ARBA" id="ARBA00022490"/>
    </source>
</evidence>
<accession>A0A261Y104</accession>
<keyword evidence="2 4" id="KW-0647">Proteasome</keyword>
<dbReference type="InterPro" id="IPR001353">
    <property type="entry name" value="Proteasome_sua/b"/>
</dbReference>
<comment type="caution">
    <text evidence="5">The sequence shown here is derived from an EMBL/GenBank/DDBJ whole genome shotgun (WGS) entry which is preliminary data.</text>
</comment>
<dbReference type="EMBL" id="MVBO01000046">
    <property type="protein sequence ID" value="OZJ04295.1"/>
    <property type="molecule type" value="Genomic_DNA"/>
</dbReference>
<dbReference type="PIRSF" id="PIRSF001213">
    <property type="entry name" value="Psome_endopept_beta"/>
    <property type="match status" value="1"/>
</dbReference>
<dbReference type="FunFam" id="3.60.20.10:FF:000014">
    <property type="entry name" value="Proteasome subunit beta type-7"/>
    <property type="match status" value="1"/>
</dbReference>
<keyword evidence="1 4" id="KW-0963">Cytoplasm</keyword>
<sequence length="262" mass="29558">MDHFPAHWGKPRHEQQIDQYNTMPLYTNVQKTQAASGPITHTQSPVVTGTSVIAFKYKDGIMMAADNLASYGSLARFRDVERLIPVGEHTVVGASGDISDFQYLKHVLDSLMTREFYMDDGHVLGTPHIFEYLWRVMYGRRSKFNPLWNSLVVGGVHNGERFLGYVDLKGTTYKSNTIATGFGGYLAQPILRKRVEGREDELTEEEAIEIVDTCMKVLFYRDARSMNKFQRAKITKDGLQISEPTSVSTDWAFAEGIKGYGA</sequence>
<dbReference type="Proteomes" id="UP000242875">
    <property type="component" value="Unassembled WGS sequence"/>
</dbReference>
<dbReference type="Pfam" id="PF00227">
    <property type="entry name" value="Proteasome"/>
    <property type="match status" value="1"/>
</dbReference>
<comment type="subcellular location">
    <subcellularLocation>
        <location evidence="4">Cytoplasm</location>
    </subcellularLocation>
    <subcellularLocation>
        <location evidence="4">Nucleus</location>
    </subcellularLocation>
</comment>
<dbReference type="InterPro" id="IPR029055">
    <property type="entry name" value="Ntn_hydrolases_N"/>
</dbReference>
<dbReference type="GO" id="GO:0019774">
    <property type="term" value="C:proteasome core complex, beta-subunit complex"/>
    <property type="evidence" value="ECO:0007669"/>
    <property type="project" value="UniProtKB-UniRule"/>
</dbReference>
<comment type="function">
    <text evidence="4">Non-catalytic component of the proteasome.</text>
</comment>
<reference evidence="5 6" key="1">
    <citation type="journal article" date="2017" name="Mycologia">
        <title>Bifiguratus adelaidae, gen. et sp. nov., a new member of Mucoromycotina in endophytic and soil-dwelling habitats.</title>
        <authorList>
            <person name="Torres-Cruz T.J."/>
            <person name="Billingsley Tobias T.L."/>
            <person name="Almatruk M."/>
            <person name="Hesse C."/>
            <person name="Kuske C.R."/>
            <person name="Desiro A."/>
            <person name="Benucci G.M."/>
            <person name="Bonito G."/>
            <person name="Stajich J.E."/>
            <person name="Dunlap C."/>
            <person name="Arnold A.E."/>
            <person name="Porras-Alfaro A."/>
        </authorList>
    </citation>
    <scope>NUCLEOTIDE SEQUENCE [LARGE SCALE GENOMIC DNA]</scope>
    <source>
        <strain evidence="5 6">AZ0501</strain>
    </source>
</reference>
<keyword evidence="6" id="KW-1185">Reference proteome</keyword>
<dbReference type="PANTHER" id="PTHR32194">
    <property type="entry name" value="METALLOPROTEASE TLDD"/>
    <property type="match status" value="1"/>
</dbReference>
<dbReference type="PROSITE" id="PS51476">
    <property type="entry name" value="PROTEASOME_BETA_2"/>
    <property type="match status" value="1"/>
</dbReference>
<evidence type="ECO:0000313" key="6">
    <source>
        <dbReference type="Proteomes" id="UP000242875"/>
    </source>
</evidence>
<dbReference type="Gene3D" id="3.60.20.10">
    <property type="entry name" value="Glutamine Phosphoribosylpyrophosphate, subunit 1, domain 1"/>
    <property type="match status" value="1"/>
</dbReference>
<evidence type="ECO:0000256" key="3">
    <source>
        <dbReference type="ARBA" id="ARBA00023242"/>
    </source>
</evidence>
<protein>
    <recommendedName>
        <fullName evidence="4">Proteasome subunit beta</fullName>
    </recommendedName>
</protein>
<gene>
    <name evidence="5" type="ORF">BZG36_02575</name>
</gene>
<comment type="similarity">
    <text evidence="4">Belongs to the peptidase T1B family.</text>
</comment>
<dbReference type="InterPro" id="IPR016295">
    <property type="entry name" value="Proteasome_beta4"/>
</dbReference>
<dbReference type="GO" id="GO:0005737">
    <property type="term" value="C:cytoplasm"/>
    <property type="evidence" value="ECO:0007669"/>
    <property type="project" value="UniProtKB-SubCell"/>
</dbReference>